<dbReference type="InterPro" id="IPR000198">
    <property type="entry name" value="RhoGAP_dom"/>
</dbReference>
<reference evidence="4" key="1">
    <citation type="submission" date="2025-08" db="UniProtKB">
        <authorList>
            <consortium name="Ensembl"/>
        </authorList>
    </citation>
    <scope>IDENTIFICATION</scope>
</reference>
<evidence type="ECO:0000313" key="4">
    <source>
        <dbReference type="Ensembl" id="ENSSRHP00000036449.1"/>
    </source>
</evidence>
<evidence type="ECO:0000256" key="1">
    <source>
        <dbReference type="ARBA" id="ARBA00022468"/>
    </source>
</evidence>
<dbReference type="Gene3D" id="1.10.220.150">
    <property type="entry name" value="Arf GTPase activating protein"/>
    <property type="match status" value="1"/>
</dbReference>
<dbReference type="InterPro" id="IPR008936">
    <property type="entry name" value="Rho_GTPase_activation_prot"/>
</dbReference>
<dbReference type="InterPro" id="IPR038508">
    <property type="entry name" value="ArfGAP_dom_sf"/>
</dbReference>
<dbReference type="Ensembl" id="ENSSRHT00000037507.1">
    <property type="protein sequence ID" value="ENSSRHP00000036449.1"/>
    <property type="gene ID" value="ENSSRHG00000018686.1"/>
</dbReference>
<dbReference type="Gene3D" id="1.10.555.10">
    <property type="entry name" value="Rho GTPase activation protein"/>
    <property type="match status" value="1"/>
</dbReference>
<evidence type="ECO:0008006" key="6">
    <source>
        <dbReference type="Google" id="ProtNLM"/>
    </source>
</evidence>
<dbReference type="GO" id="GO:0005737">
    <property type="term" value="C:cytoplasm"/>
    <property type="evidence" value="ECO:0007669"/>
    <property type="project" value="TreeGrafter"/>
</dbReference>
<dbReference type="SMART" id="SM00324">
    <property type="entry name" value="RhoGAP"/>
    <property type="match status" value="1"/>
</dbReference>
<evidence type="ECO:0000259" key="3">
    <source>
        <dbReference type="PROSITE" id="PS50238"/>
    </source>
</evidence>
<dbReference type="PANTHER" id="PTHR45899">
    <property type="entry name" value="RHO GTPASE ACTIVATING PROTEIN AT 15B, ISOFORM C"/>
    <property type="match status" value="1"/>
</dbReference>
<dbReference type="Pfam" id="PF00620">
    <property type="entry name" value="RhoGAP"/>
    <property type="match status" value="1"/>
</dbReference>
<sequence length="684" mass="77916">MKLDSSIWTNELIELFLDVGNKNSNSFWEANLPPEDELCKQPSPEQRASFIRRKYKKRKYKKVLEGLNTQEELNKALCAAVVLPDILQTMAMVFSGADVMCATGDPEYSTPYLLAQKAGQRLQMEFLHHNKLSGVYMVRRWCTLEGGFLSYYDNEKNASPIGRVDISDVVSLAIINTEIITETGPVFTFELYLRSQKVLVFGAETSDAHQDWTHAIAKCFVPARADALLRQDSELIGRLHYKDGHDLYHWRMGWFALVASELYFCSGDEDEEEGVIQLKRLQELTVSTHMEGDRKIQVLLMVESGRTVYIHGITKQDFALWHSSIQLAAGTDGMALGNQQMNKNDVPIIVDSCIAFVTQCGLCYEGIYQKNGDPGRVAQLLKEFTKNARVVKLRAQDHRLEDVTDTLKSFLSYSEDALLAKELYPFWISALDELDEKVRVQKYSYYIQSLPKVNRSTLGALLQHLYRIQRCSHINQMSTEKLACVFSSCLFQTEGHTAQETRVDSDLVDLCHLKSQSPAKHETAPIFTPLIFISQSIVKQVRWRFAFIYPTYHLSLCSERPLHYKEKILEQVLEWSSLEDPSSAFLLIKKYSDKLKDFIKGEQLKFKDGSSKLLLGNKFQDRYLVLQDKKLLLYKDIKVLSLPMVICKYLHPCCSSGSTFAQFASGPAAVASLPILIFQHGISY</sequence>
<protein>
    <recommendedName>
        <fullName evidence="6">ArfGAP with RhoGAP domain, ankyrin repeat and PH domain 2</fullName>
    </recommendedName>
</protein>
<dbReference type="SUPFAM" id="SSF50729">
    <property type="entry name" value="PH domain-like"/>
    <property type="match status" value="2"/>
</dbReference>
<dbReference type="Pfam" id="PF01412">
    <property type="entry name" value="ArfGap"/>
    <property type="match status" value="1"/>
</dbReference>
<keyword evidence="1" id="KW-0343">GTPase activation</keyword>
<feature type="domain" description="Rho-GAP" evidence="3">
    <location>
        <begin position="334"/>
        <end position="538"/>
    </location>
</feature>
<dbReference type="InterPro" id="IPR001849">
    <property type="entry name" value="PH_domain"/>
</dbReference>
<evidence type="ECO:0000259" key="2">
    <source>
        <dbReference type="PROSITE" id="PS50003"/>
    </source>
</evidence>
<dbReference type="SUPFAM" id="SSF48350">
    <property type="entry name" value="GTPase activation domain, GAP"/>
    <property type="match status" value="1"/>
</dbReference>
<evidence type="ECO:0000313" key="5">
    <source>
        <dbReference type="Proteomes" id="UP000472270"/>
    </source>
</evidence>
<dbReference type="Pfam" id="PF00169">
    <property type="entry name" value="PH"/>
    <property type="match status" value="2"/>
</dbReference>
<dbReference type="SUPFAM" id="SSF57863">
    <property type="entry name" value="ArfGap/RecO-like zinc finger"/>
    <property type="match status" value="1"/>
</dbReference>
<dbReference type="PROSITE" id="PS50238">
    <property type="entry name" value="RHOGAP"/>
    <property type="match status" value="1"/>
</dbReference>
<feature type="domain" description="PH" evidence="2">
    <location>
        <begin position="232"/>
        <end position="330"/>
    </location>
</feature>
<dbReference type="PROSITE" id="PS50003">
    <property type="entry name" value="PH_DOMAIN"/>
    <property type="match status" value="2"/>
</dbReference>
<dbReference type="GO" id="GO:0005096">
    <property type="term" value="F:GTPase activator activity"/>
    <property type="evidence" value="ECO:0007669"/>
    <property type="project" value="UniProtKB-KW"/>
</dbReference>
<dbReference type="AlphaFoldDB" id="A0A673IF80"/>
<proteinExistence type="predicted"/>
<organism evidence="4 5">
    <name type="scientific">Sinocyclocheilus rhinocerous</name>
    <dbReference type="NCBI Taxonomy" id="307959"/>
    <lineage>
        <taxon>Eukaryota</taxon>
        <taxon>Metazoa</taxon>
        <taxon>Chordata</taxon>
        <taxon>Craniata</taxon>
        <taxon>Vertebrata</taxon>
        <taxon>Euteleostomi</taxon>
        <taxon>Actinopterygii</taxon>
        <taxon>Neopterygii</taxon>
        <taxon>Teleostei</taxon>
        <taxon>Ostariophysi</taxon>
        <taxon>Cypriniformes</taxon>
        <taxon>Cyprinidae</taxon>
        <taxon>Cyprininae</taxon>
        <taxon>Sinocyclocheilus</taxon>
    </lineage>
</organism>
<dbReference type="GO" id="GO:0007165">
    <property type="term" value="P:signal transduction"/>
    <property type="evidence" value="ECO:0007669"/>
    <property type="project" value="InterPro"/>
</dbReference>
<keyword evidence="5" id="KW-1185">Reference proteome</keyword>
<dbReference type="SMART" id="SM00233">
    <property type="entry name" value="PH"/>
    <property type="match status" value="2"/>
</dbReference>
<dbReference type="GO" id="GO:0005547">
    <property type="term" value="F:phosphatidylinositol-3,4,5-trisphosphate binding"/>
    <property type="evidence" value="ECO:0007669"/>
    <property type="project" value="TreeGrafter"/>
</dbReference>
<accession>A0A673IF80</accession>
<dbReference type="Gene3D" id="2.30.29.30">
    <property type="entry name" value="Pleckstrin-homology domain (PH domain)/Phosphotyrosine-binding domain (PTB)"/>
    <property type="match status" value="2"/>
</dbReference>
<feature type="domain" description="PH" evidence="2">
    <location>
        <begin position="139"/>
        <end position="221"/>
    </location>
</feature>
<dbReference type="PANTHER" id="PTHR45899:SF1">
    <property type="entry name" value="ARF-GAP WITH RHO-GAP DOMAIN, ANK REPEAT AND PH DOMAIN-CONTAINING PROTEIN 2"/>
    <property type="match status" value="1"/>
</dbReference>
<dbReference type="Proteomes" id="UP000472270">
    <property type="component" value="Unassembled WGS sequence"/>
</dbReference>
<dbReference type="InterPro" id="IPR011993">
    <property type="entry name" value="PH-like_dom_sf"/>
</dbReference>
<dbReference type="InterPro" id="IPR037278">
    <property type="entry name" value="ARFGAP/RecO"/>
</dbReference>
<dbReference type="InterPro" id="IPR001164">
    <property type="entry name" value="ArfGAP_dom"/>
</dbReference>
<name>A0A673IF80_9TELE</name>
<dbReference type="InterPro" id="IPR052227">
    <property type="entry name" value="Arf-Rho-GAP_ANK-PH_domain"/>
</dbReference>
<reference evidence="4" key="2">
    <citation type="submission" date="2025-09" db="UniProtKB">
        <authorList>
            <consortium name="Ensembl"/>
        </authorList>
    </citation>
    <scope>IDENTIFICATION</scope>
</reference>